<evidence type="ECO:0000256" key="1">
    <source>
        <dbReference type="ARBA" id="ARBA00022729"/>
    </source>
</evidence>
<name>A0A1N6P0C2_AQUAC</name>
<evidence type="ECO:0000313" key="5">
    <source>
        <dbReference type="EMBL" id="SIP97769.1"/>
    </source>
</evidence>
<keyword evidence="1 3" id="KW-0732">Signal</keyword>
<evidence type="ECO:0000256" key="2">
    <source>
        <dbReference type="ARBA" id="ARBA00023157"/>
    </source>
</evidence>
<proteinExistence type="predicted"/>
<dbReference type="Pfam" id="PF20419">
    <property type="entry name" value="DUF6701"/>
    <property type="match status" value="1"/>
</dbReference>
<protein>
    <submittedName>
        <fullName evidence="5">MSHA biogenesis protein MshQ</fullName>
    </submittedName>
</protein>
<dbReference type="RefSeq" id="WP_076424066.1">
    <property type="nucleotide sequence ID" value="NZ_FTMP01000001.1"/>
</dbReference>
<accession>A0A1N6P0C2</accession>
<dbReference type="SUPFAM" id="SSF49899">
    <property type="entry name" value="Concanavalin A-like lectins/glucanases"/>
    <property type="match status" value="2"/>
</dbReference>
<dbReference type="PANTHER" id="PTHR42535">
    <property type="entry name" value="OOKINETE PROTEIN, PUTATIVE-RELATED"/>
    <property type="match status" value="1"/>
</dbReference>
<organism evidence="5 6">
    <name type="scientific">Aquipseudomonas alcaligenes</name>
    <name type="common">Pseudomonas alcaligenes</name>
    <dbReference type="NCBI Taxonomy" id="43263"/>
    <lineage>
        <taxon>Bacteria</taxon>
        <taxon>Pseudomonadati</taxon>
        <taxon>Pseudomonadota</taxon>
        <taxon>Gammaproteobacteria</taxon>
        <taxon>Pseudomonadales</taxon>
        <taxon>Pseudomonadaceae</taxon>
        <taxon>Aquipseudomonas</taxon>
    </lineage>
</organism>
<dbReference type="InterPro" id="IPR006558">
    <property type="entry name" value="LamG-like"/>
</dbReference>
<gene>
    <name evidence="5" type="ORF">SAMN05878282_101670</name>
</gene>
<evidence type="ECO:0000313" key="6">
    <source>
        <dbReference type="Proteomes" id="UP000185841"/>
    </source>
</evidence>
<dbReference type="Gene3D" id="2.60.120.200">
    <property type="match status" value="2"/>
</dbReference>
<dbReference type="InterPro" id="IPR013320">
    <property type="entry name" value="ConA-like_dom_sf"/>
</dbReference>
<dbReference type="EMBL" id="FTMP01000001">
    <property type="protein sequence ID" value="SIP97769.1"/>
    <property type="molecule type" value="Genomic_DNA"/>
</dbReference>
<dbReference type="PANTHER" id="PTHR42535:SF2">
    <property type="entry name" value="CHROMOSOME UNDETERMINED SCAFFOLD_146, WHOLE GENOME SHOTGUN SEQUENCE"/>
    <property type="match status" value="1"/>
</dbReference>
<dbReference type="Proteomes" id="UP000185841">
    <property type="component" value="Unassembled WGS sequence"/>
</dbReference>
<feature type="signal peptide" evidence="3">
    <location>
        <begin position="1"/>
        <end position="22"/>
    </location>
</feature>
<evidence type="ECO:0000259" key="4">
    <source>
        <dbReference type="SMART" id="SM00560"/>
    </source>
</evidence>
<evidence type="ECO:0000256" key="3">
    <source>
        <dbReference type="SAM" id="SignalP"/>
    </source>
</evidence>
<keyword evidence="2" id="KW-1015">Disulfide bond</keyword>
<feature type="chain" id="PRO_5012817125" evidence="3">
    <location>
        <begin position="23"/>
        <end position="1436"/>
    </location>
</feature>
<reference evidence="5 6" key="1">
    <citation type="submission" date="2017-01" db="EMBL/GenBank/DDBJ databases">
        <authorList>
            <person name="Mah S.A."/>
            <person name="Swanson W.J."/>
            <person name="Moy G.W."/>
            <person name="Vacquier V.D."/>
        </authorList>
    </citation>
    <scope>NUCLEOTIDE SEQUENCE [LARGE SCALE GENOMIC DNA]</scope>
    <source>
        <strain evidence="5 6">RU36E</strain>
    </source>
</reference>
<feature type="domain" description="LamG-like jellyroll fold" evidence="4">
    <location>
        <begin position="341"/>
        <end position="471"/>
    </location>
</feature>
<dbReference type="Pfam" id="PF13385">
    <property type="entry name" value="Laminin_G_3"/>
    <property type="match status" value="1"/>
</dbReference>
<sequence>MSRVVLRCLALLAALLALPAQAVTYTFNTNGNPAVSGTPSICSGNWSRTGGSTFNCDGDLSTASGDVLTVSSATTITVNARRITLTGTTVGAADRAINLRATSNPITATNSTVIGTLTATSGSISLTGGSVSGLVLSNCCAITTNGTNLSGGARSDSNRLSITGGVLQGPFYAGNNPATFTGVNMLSGSVSGASTITFNDSTLGSPTSYVAVTSANGPVSLNTTTAYGNFTAPGSSTIEVNSPSTVTGTCSPGSTPANACRPAPILNWALDESQWTGAAGEVLDGTPNGLSGAAVNGATTARTTPALPTVDAQGTCGYGVFNATSSQYLQRADSNLLDLQGSFTIGVWVRPRTRPTSGLMSILSKDENYEFHLNPDGTINWWWQTGTNTTREFNSTTALPTGQWSHVLIRYTAGNQRIYINGNLAGQASFSGTPVTNSDPLQLGADQRFAGRYFNGELDELRIYNVALSEAQIASLVAERHPCGLNLQCFSDNFNDGSLGDDWAVASRGATAFTPTVSSQRMRLTSSQGNVSTSSTLQRLFPAAGNYIQVQFKYYAYNGSGADGVAVVLSDASVTPQPGAFGGPLGYGTRGDAANPGFAGGWLGVGIDEYGNFSTEGGPGGPGQIPDSVAIRGSGNSPYTSGYRYIAGTAAGLNPGVDSASSTSAAPGHTYRITLDGRFSNQARVTVERDTGSGFVVLPNLNAVNVLAAANQQAALPSDFYLSLTGSTGGSTNIHELDDLQVCATDIKPIGQQIDHFELVYDTATPLTCNPLPVTVRACANAACTQLYVDPVTVTLSPGAGWVGDMPRIFSGGQATFNLQVTTPGTVSLGVASSSPLAKPNSQTLCSSANCQVEFVDSGFFFSIPTQLANKESELVTVSARSRNPDTQKCEPSFKSVKRDVSFWSDYLNPDPAEIQGKPQIALRYNTPLTEPELVSTASATATVVPLDFDANAQAKIWVRYPDAGKLRLNASHFSEEAYAVGSASFVSKPYGLCLQRPASITGVLSDCNGADCAVFPGGIRAGDSFPLSIRAVGWQADGEALTAEQLCSGNITTPNFRHDDIGLSSAVVAPSGGDNGVVTPLAYNHALGNATSSAHSISEVGVFTITATPPPGAYLDGETVSGGSSDLVGRFIPAYLSAEGIASLTPSCGSAFSYQGQPMGFASGFQPTLTITARNRSDAVTRNYDRGAFWRLDAPAVGSYASITGIATLDARLASDGTATLAVAEADNGDGKRIYSWTGERLLYQQAPLPSGDDYRFDAKVEQRFPAASLTDVDGACHGTGGACQDYVYAFSDQPGSEVRLGRLRIGNAHGSELQSLSLPLVVESWQNIAGGSFQREGMDTCTNLGTPALDMFTGNLALGETTPTLVGPSAGGGSVSLSAPGAGNDGSVQVSFPASPSWLQYPWDGANRQLARGLASFGIYQGAAPLIFRRELYR</sequence>
<dbReference type="SMART" id="SM00560">
    <property type="entry name" value="LamGL"/>
    <property type="match status" value="1"/>
</dbReference>
<dbReference type="InterPro" id="IPR046524">
    <property type="entry name" value="DUF6701"/>
</dbReference>